<sequence>MQNAPETSPSLVGEEYEVEVGPVAHGGHCIARTDEGRVLFVRHTLPGEKVVARVTEGDEGSRFLRADAVTIIEASKDRVEAPCPFSGPGRCGGCDWQHAKPGAQRRFKGEVIAEQLQRLAGLTPEEAGWDGTVMPAEGDKLPAGQVPQWRTRVQYAIDEAGHVGLRRHRSHEVEPIEHCMIAAEGVSELGIEERLWEGMETVEAIAASGSSDRQVILTPRPGARLPLVELDKPVSVLRVDEKDGGVHRVHGRAFVRERADERTHRVGNGGFWQVHPQAADTLMRAVMQGLLPRKGDMALDLYCGVGLFAGALADRVGDKGAVLGIETGKRAVEDARHNLQQFDRVRIEHGKVDAVLPRTGIDSVDLIVLDPPRAGAGKQTVRHLASLGARRIAYVACDPAALARDIAYFAESGYKPRTLRAFDLFPMTHHVECVAILEPVKNDA</sequence>
<evidence type="ECO:0000256" key="4">
    <source>
        <dbReference type="PROSITE-ProRule" id="PRU01024"/>
    </source>
</evidence>
<protein>
    <submittedName>
        <fullName evidence="6">Class I SAM-dependent RNA methyltransferase</fullName>
    </submittedName>
</protein>
<evidence type="ECO:0000313" key="7">
    <source>
        <dbReference type="Proteomes" id="UP000664109"/>
    </source>
</evidence>
<keyword evidence="1 4" id="KW-0489">Methyltransferase</keyword>
<dbReference type="InterPro" id="IPR010280">
    <property type="entry name" value="U5_MeTrfase_fam"/>
</dbReference>
<dbReference type="GO" id="GO:0032259">
    <property type="term" value="P:methylation"/>
    <property type="evidence" value="ECO:0007669"/>
    <property type="project" value="UniProtKB-KW"/>
</dbReference>
<dbReference type="Proteomes" id="UP000664109">
    <property type="component" value="Unassembled WGS sequence"/>
</dbReference>
<evidence type="ECO:0000256" key="1">
    <source>
        <dbReference type="ARBA" id="ARBA00022603"/>
    </source>
</evidence>
<dbReference type="CDD" id="cd02440">
    <property type="entry name" value="AdoMet_MTases"/>
    <property type="match status" value="1"/>
</dbReference>
<dbReference type="PROSITE" id="PS01231">
    <property type="entry name" value="TRMA_2"/>
    <property type="match status" value="1"/>
</dbReference>
<feature type="binding site" evidence="4">
    <location>
        <position position="326"/>
    </location>
    <ligand>
        <name>S-adenosyl-L-methionine</name>
        <dbReference type="ChEBI" id="CHEBI:59789"/>
    </ligand>
</feature>
<evidence type="ECO:0000256" key="3">
    <source>
        <dbReference type="ARBA" id="ARBA00022691"/>
    </source>
</evidence>
<dbReference type="EMBL" id="JAFEJA010000001">
    <property type="protein sequence ID" value="MBM9618885.1"/>
    <property type="molecule type" value="Genomic_DNA"/>
</dbReference>
<dbReference type="GO" id="GO:0008168">
    <property type="term" value="F:methyltransferase activity"/>
    <property type="evidence" value="ECO:0007669"/>
    <property type="project" value="UniProtKB-KW"/>
</dbReference>
<proteinExistence type="inferred from homology"/>
<dbReference type="Pfam" id="PF05958">
    <property type="entry name" value="tRNA_U5-meth_tr"/>
    <property type="match status" value="1"/>
</dbReference>
<dbReference type="Gene3D" id="3.40.50.150">
    <property type="entry name" value="Vaccinia Virus protein VP39"/>
    <property type="match status" value="1"/>
</dbReference>
<keyword evidence="7" id="KW-1185">Reference proteome</keyword>
<dbReference type="PROSITE" id="PS50926">
    <property type="entry name" value="TRAM"/>
    <property type="match status" value="1"/>
</dbReference>
<evidence type="ECO:0000256" key="2">
    <source>
        <dbReference type="ARBA" id="ARBA00022679"/>
    </source>
</evidence>
<dbReference type="InterPro" id="IPR029063">
    <property type="entry name" value="SAM-dependent_MTases_sf"/>
</dbReference>
<dbReference type="SUPFAM" id="SSF50249">
    <property type="entry name" value="Nucleic acid-binding proteins"/>
    <property type="match status" value="1"/>
</dbReference>
<feature type="active site" description="Nucleophile" evidence="4">
    <location>
        <position position="397"/>
    </location>
</feature>
<dbReference type="PANTHER" id="PTHR11061:SF30">
    <property type="entry name" value="TRNA (URACIL(54)-C(5))-METHYLTRANSFERASE"/>
    <property type="match status" value="1"/>
</dbReference>
<dbReference type="InterPro" id="IPR030391">
    <property type="entry name" value="MeTrfase_TrmA_CS"/>
</dbReference>
<reference evidence="6 7" key="1">
    <citation type="journal article" date="2016" name="Arch. Microbiol.">
        <title>Streptomyces zhihengii sp. nov., isolated from rhizospheric soil of Psammosilene tunicoides.</title>
        <authorList>
            <person name="Huang M.J."/>
            <person name="Fei J.J."/>
            <person name="Salam N."/>
            <person name="Kim C.J."/>
            <person name="Hozzein W.N."/>
            <person name="Xiao M."/>
            <person name="Huang H.Q."/>
            <person name="Li W.J."/>
        </authorList>
    </citation>
    <scope>NUCLEOTIDE SEQUENCE [LARGE SCALE GENOMIC DNA]</scope>
    <source>
        <strain evidence="6 7">YIM T102</strain>
    </source>
</reference>
<dbReference type="PROSITE" id="PS51687">
    <property type="entry name" value="SAM_MT_RNA_M5U"/>
    <property type="match status" value="1"/>
</dbReference>
<organism evidence="6 7">
    <name type="scientific">Streptomyces zhihengii</name>
    <dbReference type="NCBI Taxonomy" id="1818004"/>
    <lineage>
        <taxon>Bacteria</taxon>
        <taxon>Bacillati</taxon>
        <taxon>Actinomycetota</taxon>
        <taxon>Actinomycetes</taxon>
        <taxon>Kitasatosporales</taxon>
        <taxon>Streptomycetaceae</taxon>
        <taxon>Streptomyces</taxon>
    </lineage>
</organism>
<feature type="domain" description="TRAM" evidence="5">
    <location>
        <begin position="9"/>
        <end position="70"/>
    </location>
</feature>
<keyword evidence="3 4" id="KW-0949">S-adenosyl-L-methionine</keyword>
<evidence type="ECO:0000259" key="5">
    <source>
        <dbReference type="PROSITE" id="PS50926"/>
    </source>
</evidence>
<comment type="similarity">
    <text evidence="4">Belongs to the class I-like SAM-binding methyltransferase superfamily. RNA M5U methyltransferase family.</text>
</comment>
<dbReference type="RefSeq" id="WP_205373102.1">
    <property type="nucleotide sequence ID" value="NZ_JAFEJA010000001.1"/>
</dbReference>
<gene>
    <name evidence="6" type="ORF">JE024_09125</name>
</gene>
<accession>A0ABS2UQ92</accession>
<dbReference type="PANTHER" id="PTHR11061">
    <property type="entry name" value="RNA M5U METHYLTRANSFERASE"/>
    <property type="match status" value="1"/>
</dbReference>
<comment type="caution">
    <text evidence="6">The sequence shown here is derived from an EMBL/GenBank/DDBJ whole genome shotgun (WGS) entry which is preliminary data.</text>
</comment>
<dbReference type="InterPro" id="IPR002792">
    <property type="entry name" value="TRAM_dom"/>
</dbReference>
<dbReference type="InterPro" id="IPR012340">
    <property type="entry name" value="NA-bd_OB-fold"/>
</dbReference>
<feature type="binding site" evidence="4">
    <location>
        <position position="273"/>
    </location>
    <ligand>
        <name>S-adenosyl-L-methionine</name>
        <dbReference type="ChEBI" id="CHEBI:59789"/>
    </ligand>
</feature>
<dbReference type="Pfam" id="PF01135">
    <property type="entry name" value="PCMT"/>
    <property type="match status" value="1"/>
</dbReference>
<evidence type="ECO:0000313" key="6">
    <source>
        <dbReference type="EMBL" id="MBM9618885.1"/>
    </source>
</evidence>
<dbReference type="Gene3D" id="2.40.50.1070">
    <property type="match status" value="1"/>
</dbReference>
<name>A0ABS2UQ92_9ACTN</name>
<dbReference type="SUPFAM" id="SSF53335">
    <property type="entry name" value="S-adenosyl-L-methionine-dependent methyltransferases"/>
    <property type="match status" value="1"/>
</dbReference>
<feature type="binding site" evidence="4">
    <location>
        <position position="302"/>
    </location>
    <ligand>
        <name>S-adenosyl-L-methionine</name>
        <dbReference type="ChEBI" id="CHEBI:59789"/>
    </ligand>
</feature>
<dbReference type="Pfam" id="PF01938">
    <property type="entry name" value="TRAM"/>
    <property type="match status" value="1"/>
</dbReference>
<keyword evidence="2 4" id="KW-0808">Transferase</keyword>
<feature type="binding site" evidence="4">
    <location>
        <position position="370"/>
    </location>
    <ligand>
        <name>S-adenosyl-L-methionine</name>
        <dbReference type="ChEBI" id="CHEBI:59789"/>
    </ligand>
</feature>
<dbReference type="Gene3D" id="2.40.50.140">
    <property type="entry name" value="Nucleic acid-binding proteins"/>
    <property type="match status" value="1"/>
</dbReference>